<dbReference type="Gene3D" id="1.10.510.10">
    <property type="entry name" value="Transferase(Phosphotransferase) domain 1"/>
    <property type="match status" value="1"/>
</dbReference>
<dbReference type="GO" id="GO:0005524">
    <property type="term" value="F:ATP binding"/>
    <property type="evidence" value="ECO:0007669"/>
    <property type="project" value="InterPro"/>
</dbReference>
<feature type="domain" description="Protein kinase" evidence="1">
    <location>
        <begin position="164"/>
        <end position="439"/>
    </location>
</feature>
<dbReference type="OMA" id="SKIMFHI"/>
<dbReference type="Pfam" id="PF00069">
    <property type="entry name" value="Pkinase"/>
    <property type="match status" value="1"/>
</dbReference>
<dbReference type="GO" id="GO:0004674">
    <property type="term" value="F:protein serine/threonine kinase activity"/>
    <property type="evidence" value="ECO:0000318"/>
    <property type="project" value="GO_Central"/>
</dbReference>
<dbReference type="InParanoid" id="A0E4N4"/>
<dbReference type="GO" id="GO:0005634">
    <property type="term" value="C:nucleus"/>
    <property type="evidence" value="ECO:0000318"/>
    <property type="project" value="GO_Central"/>
</dbReference>
<dbReference type="KEGG" id="ptm:GSPATT00023426001"/>
<organism evidence="2 3">
    <name type="scientific">Paramecium tetraurelia</name>
    <dbReference type="NCBI Taxonomy" id="5888"/>
    <lineage>
        <taxon>Eukaryota</taxon>
        <taxon>Sar</taxon>
        <taxon>Alveolata</taxon>
        <taxon>Ciliophora</taxon>
        <taxon>Intramacronucleata</taxon>
        <taxon>Oligohymenophorea</taxon>
        <taxon>Peniculida</taxon>
        <taxon>Parameciidae</taxon>
        <taxon>Paramecium</taxon>
    </lineage>
</organism>
<dbReference type="eggNOG" id="KOG0032">
    <property type="taxonomic scope" value="Eukaryota"/>
</dbReference>
<proteinExistence type="predicted"/>
<dbReference type="SUPFAM" id="SSF56112">
    <property type="entry name" value="Protein kinase-like (PK-like)"/>
    <property type="match status" value="1"/>
</dbReference>
<dbReference type="PROSITE" id="PS50011">
    <property type="entry name" value="PROTEIN_KINASE_DOM"/>
    <property type="match status" value="1"/>
</dbReference>
<dbReference type="SMART" id="SM00220">
    <property type="entry name" value="S_TKc"/>
    <property type="match status" value="1"/>
</dbReference>
<dbReference type="AlphaFoldDB" id="A0E4N4"/>
<dbReference type="PROSITE" id="PS00108">
    <property type="entry name" value="PROTEIN_KINASE_ST"/>
    <property type="match status" value="1"/>
</dbReference>
<dbReference type="PANTHER" id="PTHR44167">
    <property type="entry name" value="OVARIAN-SPECIFIC SERINE/THREONINE-PROTEIN KINASE LOK-RELATED"/>
    <property type="match status" value="1"/>
</dbReference>
<name>A0E4N4_PARTE</name>
<dbReference type="InterPro" id="IPR000719">
    <property type="entry name" value="Prot_kinase_dom"/>
</dbReference>
<dbReference type="HOGENOM" id="CLU_624812_0_0_1"/>
<dbReference type="EMBL" id="CT868658">
    <property type="protein sequence ID" value="CAK90251.1"/>
    <property type="molecule type" value="Genomic_DNA"/>
</dbReference>
<reference evidence="2 3" key="1">
    <citation type="journal article" date="2006" name="Nature">
        <title>Global trends of whole-genome duplications revealed by the ciliate Paramecium tetraurelia.</title>
        <authorList>
            <consortium name="Genoscope"/>
            <person name="Aury J.-M."/>
            <person name="Jaillon O."/>
            <person name="Duret L."/>
            <person name="Noel B."/>
            <person name="Jubin C."/>
            <person name="Porcel B.M."/>
            <person name="Segurens B."/>
            <person name="Daubin V."/>
            <person name="Anthouard V."/>
            <person name="Aiach N."/>
            <person name="Arnaiz O."/>
            <person name="Billaut A."/>
            <person name="Beisson J."/>
            <person name="Blanc I."/>
            <person name="Bouhouche K."/>
            <person name="Camara F."/>
            <person name="Duharcourt S."/>
            <person name="Guigo R."/>
            <person name="Gogendeau D."/>
            <person name="Katinka M."/>
            <person name="Keller A.-M."/>
            <person name="Kissmehl R."/>
            <person name="Klotz C."/>
            <person name="Koll F."/>
            <person name="Le Moue A."/>
            <person name="Lepere C."/>
            <person name="Malinsky S."/>
            <person name="Nowacki M."/>
            <person name="Nowak J.K."/>
            <person name="Plattner H."/>
            <person name="Poulain J."/>
            <person name="Ruiz F."/>
            <person name="Serrano V."/>
            <person name="Zagulski M."/>
            <person name="Dessen P."/>
            <person name="Betermier M."/>
            <person name="Weissenbach J."/>
            <person name="Scarpelli C."/>
            <person name="Schachter V."/>
            <person name="Sperling L."/>
            <person name="Meyer E."/>
            <person name="Cohen J."/>
            <person name="Wincker P."/>
        </authorList>
    </citation>
    <scope>NUCLEOTIDE SEQUENCE [LARGE SCALE GENOMIC DNA]</scope>
    <source>
        <strain evidence="2 3">Stock d4-2</strain>
    </source>
</reference>
<dbReference type="RefSeq" id="XP_001457648.1">
    <property type="nucleotide sequence ID" value="XM_001457611.1"/>
</dbReference>
<dbReference type="Proteomes" id="UP000000600">
    <property type="component" value="Unassembled WGS sequence"/>
</dbReference>
<accession>A0E4N4</accession>
<dbReference type="GeneID" id="5043433"/>
<dbReference type="GO" id="GO:0044773">
    <property type="term" value="P:mitotic DNA damage checkpoint signaling"/>
    <property type="evidence" value="ECO:0000318"/>
    <property type="project" value="GO_Central"/>
</dbReference>
<gene>
    <name evidence="2" type="ORF">GSPATT00023426001</name>
</gene>
<dbReference type="InterPro" id="IPR011009">
    <property type="entry name" value="Kinase-like_dom_sf"/>
</dbReference>
<keyword evidence="3" id="KW-1185">Reference proteome</keyword>
<evidence type="ECO:0000313" key="2">
    <source>
        <dbReference type="EMBL" id="CAK90251.1"/>
    </source>
</evidence>
<evidence type="ECO:0000313" key="3">
    <source>
        <dbReference type="Proteomes" id="UP000000600"/>
    </source>
</evidence>
<evidence type="ECO:0000259" key="1">
    <source>
        <dbReference type="PROSITE" id="PS50011"/>
    </source>
</evidence>
<dbReference type="InterPro" id="IPR008271">
    <property type="entry name" value="Ser/Thr_kinase_AS"/>
</dbReference>
<dbReference type="OrthoDB" id="305186at2759"/>
<protein>
    <recommendedName>
        <fullName evidence="1">Protein kinase domain-containing protein</fullName>
    </recommendedName>
</protein>
<dbReference type="PANTHER" id="PTHR44167:SF24">
    <property type="entry name" value="SERINE_THREONINE-PROTEIN KINASE CHK2"/>
    <property type="match status" value="1"/>
</dbReference>
<dbReference type="GO" id="GO:0005737">
    <property type="term" value="C:cytoplasm"/>
    <property type="evidence" value="ECO:0000318"/>
    <property type="project" value="GO_Central"/>
</dbReference>
<sequence length="439" mass="53036">MFETKNGKSFPMLIHGLLRKNQKLNFEIISLKDRISNNPLSVQHLSKIMFHITNLLRECNGRNPNFLKSLSLDQIYVNKNIEDDVNTFIFEEDQEGDKKKQSLDVILFQLFHVLGFDIMQETFSKPNYFDLIINYLYDHIFEERQQDSQTKINEKHILERIFNVNIIKIMYDQPFSRVYLIETPYYINSQRNKIVVKWIKYISEYDMIQYLHREIRLLERVHDLENCTKLFCYTNVLPQQFIFMKYYDITLDDLNNEIGKNQVNVIDLIHLIKQMLLALKGLHDRQIIHRDLKPQNIMFEYLNDNHSIQNMRCVLIDLDRSDNNQIVKSVREFQSDYIGTPEYQPPEGTQDHHYEESYDIWQLGYIIQCILLRDKNKLYSKQKDRPIEEQVYENIFKSDWEKVKLRFPKFYEVVKQMMDYDPQKRPALVEIEEEINKIN</sequence>